<dbReference type="OrthoDB" id="2248459at2759"/>
<organism evidence="3 4">
    <name type="scientific">Fasciolopsis buskii</name>
    <dbReference type="NCBI Taxonomy" id="27845"/>
    <lineage>
        <taxon>Eukaryota</taxon>
        <taxon>Metazoa</taxon>
        <taxon>Spiralia</taxon>
        <taxon>Lophotrochozoa</taxon>
        <taxon>Platyhelminthes</taxon>
        <taxon>Trematoda</taxon>
        <taxon>Digenea</taxon>
        <taxon>Plagiorchiida</taxon>
        <taxon>Echinostomata</taxon>
        <taxon>Echinostomatoidea</taxon>
        <taxon>Fasciolidae</taxon>
        <taxon>Fasciolopsis</taxon>
    </lineage>
</organism>
<dbReference type="InterPro" id="IPR053321">
    <property type="entry name" value="IPP-5-Phosphatase_Type_IV"/>
</dbReference>
<dbReference type="SMART" id="SM00128">
    <property type="entry name" value="IPPc"/>
    <property type="match status" value="1"/>
</dbReference>
<keyword evidence="1" id="KW-1133">Transmembrane helix</keyword>
<reference evidence="3" key="1">
    <citation type="submission" date="2019-05" db="EMBL/GenBank/DDBJ databases">
        <title>Annotation for the trematode Fasciolopsis buski.</title>
        <authorList>
            <person name="Choi Y.-J."/>
        </authorList>
    </citation>
    <scope>NUCLEOTIDE SEQUENCE</scope>
    <source>
        <strain evidence="3">HT</strain>
        <tissue evidence="3">Whole worm</tissue>
    </source>
</reference>
<dbReference type="InterPro" id="IPR000300">
    <property type="entry name" value="IPPc"/>
</dbReference>
<feature type="domain" description="Inositol polyphosphate-related phosphatase" evidence="2">
    <location>
        <begin position="83"/>
        <end position="384"/>
    </location>
</feature>
<proteinExistence type="predicted"/>
<dbReference type="PANTHER" id="PTHR47039">
    <property type="entry name" value="INOSITOL POLYPHOSPHATE 5-PHOSPHATASE E"/>
    <property type="match status" value="1"/>
</dbReference>
<evidence type="ECO:0000259" key="2">
    <source>
        <dbReference type="SMART" id="SM00128"/>
    </source>
</evidence>
<dbReference type="EMBL" id="LUCM01011731">
    <property type="protein sequence ID" value="KAA0183537.1"/>
    <property type="molecule type" value="Genomic_DNA"/>
</dbReference>
<dbReference type="GO" id="GO:0016791">
    <property type="term" value="F:phosphatase activity"/>
    <property type="evidence" value="ECO:0007669"/>
    <property type="project" value="InterPro"/>
</dbReference>
<dbReference type="PANTHER" id="PTHR47039:SF1">
    <property type="entry name" value="INOSITOL POLYPHOSPHATE 5-PHOSPHATASE E"/>
    <property type="match status" value="1"/>
</dbReference>
<dbReference type="Gene3D" id="3.60.10.10">
    <property type="entry name" value="Endonuclease/exonuclease/phosphatase"/>
    <property type="match status" value="1"/>
</dbReference>
<keyword evidence="1" id="KW-0812">Transmembrane</keyword>
<keyword evidence="1" id="KW-0472">Membrane</keyword>
<dbReference type="Pfam" id="PF22669">
    <property type="entry name" value="Exo_endo_phos2"/>
    <property type="match status" value="1"/>
</dbReference>
<evidence type="ECO:0000313" key="3">
    <source>
        <dbReference type="EMBL" id="KAA0183537.1"/>
    </source>
</evidence>
<sequence length="403" mass="45027">MIAGGRNSSEDEENHEYSLSASVGSFPFCEKHLRPAGSFNSVRSANAHVHKEAKSKSFLVGSASNGSGPMLGNKELSRIFPSHSVNVQIVTWNMNCPKVQKYPEDLSDLIFSDTTDNSVSILAICLQEIPAEKQELLVRLQAAIGPQHVLFGHAFHGTLALAVFISRELIWYTSVPQISAVTTRTAVRTKGAVAMCFILFGTSMLFLSSHFKASQDRVNMRIQDYQEVVSGLNLPKIGLSRGYRPSENLLNRFDVTFWAGDLNFRIDRSRTVMDNVLKSFRPMHVYDNLSGADQLTNVQAQGQAFQAFEEGRIKFLPTYKFDLDSTVYDTSDKQRVPAYTDRILYKTRRKGDITCMHYDSIDSIRCSDHRPVYGIYSVILKPGCDSIALAAGLFHRDVYIAGK</sequence>
<comment type="caution">
    <text evidence="3">The sequence shown here is derived from an EMBL/GenBank/DDBJ whole genome shotgun (WGS) entry which is preliminary data.</text>
</comment>
<dbReference type="SUPFAM" id="SSF56219">
    <property type="entry name" value="DNase I-like"/>
    <property type="match status" value="1"/>
</dbReference>
<dbReference type="GO" id="GO:0046856">
    <property type="term" value="P:phosphatidylinositol dephosphorylation"/>
    <property type="evidence" value="ECO:0007669"/>
    <property type="project" value="InterPro"/>
</dbReference>
<protein>
    <submittedName>
        <fullName evidence="3">Phosphatidylinositol-bisphosphatase</fullName>
    </submittedName>
</protein>
<dbReference type="Proteomes" id="UP000728185">
    <property type="component" value="Unassembled WGS sequence"/>
</dbReference>
<keyword evidence="4" id="KW-1185">Reference proteome</keyword>
<dbReference type="AlphaFoldDB" id="A0A8E0VCF5"/>
<evidence type="ECO:0000313" key="4">
    <source>
        <dbReference type="Proteomes" id="UP000728185"/>
    </source>
</evidence>
<evidence type="ECO:0000256" key="1">
    <source>
        <dbReference type="SAM" id="Phobius"/>
    </source>
</evidence>
<feature type="transmembrane region" description="Helical" evidence="1">
    <location>
        <begin position="149"/>
        <end position="172"/>
    </location>
</feature>
<gene>
    <name evidence="3" type="ORF">FBUS_09907</name>
</gene>
<name>A0A8E0VCF5_9TREM</name>
<accession>A0A8E0VCF5</accession>
<feature type="transmembrane region" description="Helical" evidence="1">
    <location>
        <begin position="192"/>
        <end position="211"/>
    </location>
</feature>
<dbReference type="InterPro" id="IPR036691">
    <property type="entry name" value="Endo/exonu/phosph_ase_sf"/>
</dbReference>